<dbReference type="EMBL" id="CAJHJT010000056">
    <property type="protein sequence ID" value="CAD7014543.1"/>
    <property type="molecule type" value="Genomic_DNA"/>
</dbReference>
<protein>
    <submittedName>
        <fullName evidence="1">(Mediterranean fruit fly) hypothetical protein</fullName>
    </submittedName>
</protein>
<comment type="caution">
    <text evidence="1">The sequence shown here is derived from an EMBL/GenBank/DDBJ whole genome shotgun (WGS) entry which is preliminary data.</text>
</comment>
<sequence>MRTSSVAQYALRMTFGQASTQSASSVFTTASPDRVVPRSATMMAVFGIAISSFSLKQMLASSGANKSSEAALTLRKL</sequence>
<organism evidence="1 2">
    <name type="scientific">Ceratitis capitata</name>
    <name type="common">Mediterranean fruit fly</name>
    <name type="synonym">Tephritis capitata</name>
    <dbReference type="NCBI Taxonomy" id="7213"/>
    <lineage>
        <taxon>Eukaryota</taxon>
        <taxon>Metazoa</taxon>
        <taxon>Ecdysozoa</taxon>
        <taxon>Arthropoda</taxon>
        <taxon>Hexapoda</taxon>
        <taxon>Insecta</taxon>
        <taxon>Pterygota</taxon>
        <taxon>Neoptera</taxon>
        <taxon>Endopterygota</taxon>
        <taxon>Diptera</taxon>
        <taxon>Brachycera</taxon>
        <taxon>Muscomorpha</taxon>
        <taxon>Tephritoidea</taxon>
        <taxon>Tephritidae</taxon>
        <taxon>Ceratitis</taxon>
        <taxon>Ceratitis</taxon>
    </lineage>
</organism>
<reference evidence="1" key="1">
    <citation type="submission" date="2020-11" db="EMBL/GenBank/DDBJ databases">
        <authorList>
            <person name="Whitehead M."/>
        </authorList>
    </citation>
    <scope>NUCLEOTIDE SEQUENCE</scope>
    <source>
        <strain evidence="1">EGII</strain>
    </source>
</reference>
<dbReference type="Proteomes" id="UP000606786">
    <property type="component" value="Unassembled WGS sequence"/>
</dbReference>
<gene>
    <name evidence="1" type="ORF">CCAP1982_LOCUS22544</name>
</gene>
<dbReference type="OrthoDB" id="7610693at2759"/>
<evidence type="ECO:0000313" key="2">
    <source>
        <dbReference type="Proteomes" id="UP000606786"/>
    </source>
</evidence>
<proteinExistence type="predicted"/>
<dbReference type="AlphaFoldDB" id="A0A811VKA0"/>
<accession>A0A811VKA0</accession>
<evidence type="ECO:0000313" key="1">
    <source>
        <dbReference type="EMBL" id="CAD7014543.1"/>
    </source>
</evidence>
<name>A0A811VKA0_CERCA</name>
<keyword evidence="2" id="KW-1185">Reference proteome</keyword>